<gene>
    <name evidence="1" type="primary">56</name>
    <name evidence="1" type="ORF">SEA_SHARKBOY_56</name>
</gene>
<proteinExistence type="predicted"/>
<protein>
    <submittedName>
        <fullName evidence="1">Uncharacterized protein</fullName>
    </submittedName>
</protein>
<accession>A0A516KUD3</accession>
<name>A0A516KUD3_9CAUD</name>
<evidence type="ECO:0000313" key="1">
    <source>
        <dbReference type="EMBL" id="QDP45292.1"/>
    </source>
</evidence>
<dbReference type="Proteomes" id="UP000319285">
    <property type="component" value="Segment"/>
</dbReference>
<sequence>MSNTNPAVKALRKAVDAAKGPAEGTVVRFVRTVSGEYDPMRDVNVVVPKRRLTYAALFVAGAWYLTGGGRRASSGPEARSVSHRAFVEMLADPAVSRVEVATDFETVSW</sequence>
<reference evidence="1 2" key="1">
    <citation type="submission" date="2019-06" db="EMBL/GenBank/DDBJ databases">
        <authorList>
            <person name="Brown A."/>
            <person name="Cleveland K."/>
            <person name="Dibble R."/>
            <person name="Kelso C."/>
            <person name="Luciani P."/>
            <person name="Martinez J."/>
            <person name="Moore S."/>
            <person name="Norman G."/>
            <person name="Paige C."/>
            <person name="Vining M."/>
            <person name="Werley R."/>
            <person name="Semaan N."/>
            <person name="Chung H."/>
            <person name="Caruso S.M."/>
            <person name="Garlena R.A."/>
            <person name="Russell D.A."/>
            <person name="Pope W.H."/>
            <person name="Jacobs-Sera D."/>
            <person name="Hatfull G.F."/>
        </authorList>
    </citation>
    <scope>NUCLEOTIDE SEQUENCE [LARGE SCALE GENOMIC DNA]</scope>
</reference>
<dbReference type="EMBL" id="MN062717">
    <property type="protein sequence ID" value="QDP45292.1"/>
    <property type="molecule type" value="Genomic_DNA"/>
</dbReference>
<evidence type="ECO:0000313" key="2">
    <source>
        <dbReference type="Proteomes" id="UP000319285"/>
    </source>
</evidence>
<organism evidence="1 2">
    <name type="scientific">Microbacterium phage Sharkboy</name>
    <dbReference type="NCBI Taxonomy" id="2590938"/>
    <lineage>
        <taxon>Viruses</taxon>
        <taxon>Duplodnaviria</taxon>
        <taxon>Heunggongvirae</taxon>
        <taxon>Uroviricota</taxon>
        <taxon>Caudoviricetes</taxon>
        <taxon>Dismasvirus</taxon>
        <taxon>Dismasvirus dismas</taxon>
    </lineage>
</organism>